<feature type="domain" description="Potassium channel" evidence="2">
    <location>
        <begin position="335"/>
        <end position="390"/>
    </location>
</feature>
<accession>A0A532V6P6</accession>
<keyword evidence="1" id="KW-0812">Transmembrane</keyword>
<evidence type="ECO:0000313" key="3">
    <source>
        <dbReference type="EMBL" id="TKJ42637.1"/>
    </source>
</evidence>
<evidence type="ECO:0000313" key="4">
    <source>
        <dbReference type="Proteomes" id="UP000317778"/>
    </source>
</evidence>
<evidence type="ECO:0000256" key="1">
    <source>
        <dbReference type="SAM" id="Phobius"/>
    </source>
</evidence>
<keyword evidence="1" id="KW-0472">Membrane</keyword>
<sequence length="392" mass="45245">MTKTKGVPLPDPKEWKWCEHPECMEKAQIESGFGVGGEREQALMREEPHLCARYDEEYCWKHLSEKAESLYEAKIEKWMKDGRSLAGANLIGIRLQKAFLWHVNLQGANLQCARLQEAGLRFTQLQGADLRWAKLQGANLMSINLQRVNFCFAEFYRTNLRGTNLQEADLRYANLQEANLSGANLREAYLSNARLRGTFLHGVLLDGALELTWKQVERVGEEKNENWKGARDAYRRLKNYFHQQGRYDDESQAYYREKLMAKHEAHEQCFKQKHPKSFFNWFGLWLLWAVAGFGERWMRIIPWGAGILLFFTGLYFLGSNLGWGAPYDHPTLLSIGNLFDCFVFSVVTFVTLGFGKIWTSAWLTKALIILEAGLGFVFLGMFVVLIARKFGR</sequence>
<dbReference type="InterPro" id="IPR013099">
    <property type="entry name" value="K_chnl_dom"/>
</dbReference>
<dbReference type="Gene3D" id="1.10.287.70">
    <property type="match status" value="1"/>
</dbReference>
<dbReference type="Proteomes" id="UP000317778">
    <property type="component" value="Unassembled WGS sequence"/>
</dbReference>
<dbReference type="SUPFAM" id="SSF81324">
    <property type="entry name" value="Voltage-gated potassium channels"/>
    <property type="match status" value="1"/>
</dbReference>
<dbReference type="AlphaFoldDB" id="A0A532V6P6"/>
<dbReference type="InterPro" id="IPR001646">
    <property type="entry name" value="5peptide_repeat"/>
</dbReference>
<dbReference type="Pfam" id="PF00805">
    <property type="entry name" value="Pentapeptide"/>
    <property type="match status" value="3"/>
</dbReference>
<feature type="transmembrane region" description="Helical" evidence="1">
    <location>
        <begin position="278"/>
        <end position="294"/>
    </location>
</feature>
<feature type="transmembrane region" description="Helical" evidence="1">
    <location>
        <begin position="300"/>
        <end position="318"/>
    </location>
</feature>
<feature type="transmembrane region" description="Helical" evidence="1">
    <location>
        <begin position="330"/>
        <end position="354"/>
    </location>
</feature>
<evidence type="ECO:0000259" key="2">
    <source>
        <dbReference type="Pfam" id="PF07885"/>
    </source>
</evidence>
<gene>
    <name evidence="3" type="ORF">CEE36_06975</name>
</gene>
<protein>
    <recommendedName>
        <fullName evidence="2">Potassium channel domain-containing protein</fullName>
    </recommendedName>
</protein>
<name>A0A532V6P6_UNCT6</name>
<proteinExistence type="predicted"/>
<dbReference type="SUPFAM" id="SSF141571">
    <property type="entry name" value="Pentapeptide repeat-like"/>
    <property type="match status" value="1"/>
</dbReference>
<dbReference type="EMBL" id="NJBO01000010">
    <property type="protein sequence ID" value="TKJ42637.1"/>
    <property type="molecule type" value="Genomic_DNA"/>
</dbReference>
<dbReference type="Gene3D" id="2.160.20.80">
    <property type="entry name" value="E3 ubiquitin-protein ligase SopA"/>
    <property type="match status" value="1"/>
</dbReference>
<reference evidence="3 4" key="1">
    <citation type="submission" date="2017-06" db="EMBL/GenBank/DDBJ databases">
        <title>Novel microbial phyla capable of carbon fixation and sulfur reduction in deep-sea sediments.</title>
        <authorList>
            <person name="Huang J."/>
            <person name="Baker B."/>
            <person name="Wang Y."/>
        </authorList>
    </citation>
    <scope>NUCLEOTIDE SEQUENCE [LARGE SCALE GENOMIC DNA]</scope>
    <source>
        <strain evidence="3">B3_TA06</strain>
    </source>
</reference>
<dbReference type="PANTHER" id="PTHR14136">
    <property type="entry name" value="BTB_POZ DOMAIN-CONTAINING PROTEIN KCTD9"/>
    <property type="match status" value="1"/>
</dbReference>
<dbReference type="PANTHER" id="PTHR14136:SF17">
    <property type="entry name" value="BTB_POZ DOMAIN-CONTAINING PROTEIN KCTD9"/>
    <property type="match status" value="1"/>
</dbReference>
<feature type="transmembrane region" description="Helical" evidence="1">
    <location>
        <begin position="366"/>
        <end position="387"/>
    </location>
</feature>
<dbReference type="InterPro" id="IPR051082">
    <property type="entry name" value="Pentapeptide-BTB/POZ_domain"/>
</dbReference>
<comment type="caution">
    <text evidence="3">The sequence shown here is derived from an EMBL/GenBank/DDBJ whole genome shotgun (WGS) entry which is preliminary data.</text>
</comment>
<keyword evidence="1" id="KW-1133">Transmembrane helix</keyword>
<dbReference type="Pfam" id="PF07885">
    <property type="entry name" value="Ion_trans_2"/>
    <property type="match status" value="1"/>
</dbReference>
<organism evidence="3 4">
    <name type="scientific">candidate division TA06 bacterium B3_TA06</name>
    <dbReference type="NCBI Taxonomy" id="2012487"/>
    <lineage>
        <taxon>Bacteria</taxon>
        <taxon>Bacteria division TA06</taxon>
    </lineage>
</organism>